<proteinExistence type="predicted"/>
<evidence type="ECO:0000256" key="1">
    <source>
        <dbReference type="SAM" id="MobiDB-lite"/>
    </source>
</evidence>
<dbReference type="EMBL" id="CAJNIZ010034269">
    <property type="protein sequence ID" value="CAE7551392.1"/>
    <property type="molecule type" value="Genomic_DNA"/>
</dbReference>
<keyword evidence="3" id="KW-1185">Reference proteome</keyword>
<dbReference type="OrthoDB" id="440925at2759"/>
<feature type="region of interest" description="Disordered" evidence="1">
    <location>
        <begin position="64"/>
        <end position="89"/>
    </location>
</feature>
<sequence>EVATNSLSLSGLIPPLGHPPSLRGAGAFVGAAYKAFQNQPLKFDNIQDGEPGGYLVDCMKQTEGAVDDDSPSSRANKEQDEVSRPSSAEEELARLKVETMRYMVSSVNYSLGESLHNSRMIYFTNDQALKVSPVQMPMVREALGIHEPKLVIRLVPSQRGRTYWDGRPNIKNIIPTKANPELEGHDPRFPSASKF</sequence>
<dbReference type="AlphaFoldDB" id="A0A812U4P2"/>
<protein>
    <submittedName>
        <fullName evidence="2">Uncharacterized protein</fullName>
    </submittedName>
</protein>
<organism evidence="2 3">
    <name type="scientific">Symbiodinium pilosum</name>
    <name type="common">Dinoflagellate</name>
    <dbReference type="NCBI Taxonomy" id="2952"/>
    <lineage>
        <taxon>Eukaryota</taxon>
        <taxon>Sar</taxon>
        <taxon>Alveolata</taxon>
        <taxon>Dinophyceae</taxon>
        <taxon>Suessiales</taxon>
        <taxon>Symbiodiniaceae</taxon>
        <taxon>Symbiodinium</taxon>
    </lineage>
</organism>
<reference evidence="2" key="1">
    <citation type="submission" date="2021-02" db="EMBL/GenBank/DDBJ databases">
        <authorList>
            <person name="Dougan E. K."/>
            <person name="Rhodes N."/>
            <person name="Thang M."/>
            <person name="Chan C."/>
        </authorList>
    </citation>
    <scope>NUCLEOTIDE SEQUENCE</scope>
</reference>
<evidence type="ECO:0000313" key="3">
    <source>
        <dbReference type="Proteomes" id="UP000649617"/>
    </source>
</evidence>
<dbReference type="Proteomes" id="UP000649617">
    <property type="component" value="Unassembled WGS sequence"/>
</dbReference>
<name>A0A812U4P2_SYMPI</name>
<comment type="caution">
    <text evidence="2">The sequence shown here is derived from an EMBL/GenBank/DDBJ whole genome shotgun (WGS) entry which is preliminary data.</text>
</comment>
<gene>
    <name evidence="2" type="ORF">SPIL2461_LOCUS14648</name>
</gene>
<evidence type="ECO:0000313" key="2">
    <source>
        <dbReference type="EMBL" id="CAE7551392.1"/>
    </source>
</evidence>
<accession>A0A812U4P2</accession>
<feature type="non-terminal residue" evidence="2">
    <location>
        <position position="1"/>
    </location>
</feature>